<dbReference type="Proteomes" id="UP000499080">
    <property type="component" value="Unassembled WGS sequence"/>
</dbReference>
<comment type="caution">
    <text evidence="1">The sequence shown here is derived from an EMBL/GenBank/DDBJ whole genome shotgun (WGS) entry which is preliminary data.</text>
</comment>
<evidence type="ECO:0000313" key="2">
    <source>
        <dbReference type="Proteomes" id="UP000499080"/>
    </source>
</evidence>
<keyword evidence="2" id="KW-1185">Reference proteome</keyword>
<protein>
    <submittedName>
        <fullName evidence="1">Uncharacterized protein</fullName>
    </submittedName>
</protein>
<gene>
    <name evidence="1" type="ORF">AVEN_196647_1</name>
</gene>
<reference evidence="1 2" key="1">
    <citation type="journal article" date="2019" name="Sci. Rep.">
        <title>Orb-weaving spider Araneus ventricosus genome elucidates the spidroin gene catalogue.</title>
        <authorList>
            <person name="Kono N."/>
            <person name="Nakamura H."/>
            <person name="Ohtoshi R."/>
            <person name="Moran D.A.P."/>
            <person name="Shinohara A."/>
            <person name="Yoshida Y."/>
            <person name="Fujiwara M."/>
            <person name="Mori M."/>
            <person name="Tomita M."/>
            <person name="Arakawa K."/>
        </authorList>
    </citation>
    <scope>NUCLEOTIDE SEQUENCE [LARGE SCALE GENOMIC DNA]</scope>
</reference>
<sequence length="102" mass="11226">MASGDRMHYLDQCSCLFDIFGVMLKTDLLVSPLSHSACQSERESSSSWFFRKLFGNGRLTGISSVVASFARVSAISLPFMPMCALTQPNLILAFPRRVICAS</sequence>
<name>A0A4Y2E395_ARAVE</name>
<accession>A0A4Y2E395</accession>
<proteinExistence type="predicted"/>
<dbReference type="AlphaFoldDB" id="A0A4Y2E395"/>
<dbReference type="EMBL" id="BGPR01000500">
    <property type="protein sequence ID" value="GBM23572.1"/>
    <property type="molecule type" value="Genomic_DNA"/>
</dbReference>
<evidence type="ECO:0000313" key="1">
    <source>
        <dbReference type="EMBL" id="GBM23572.1"/>
    </source>
</evidence>
<organism evidence="1 2">
    <name type="scientific">Araneus ventricosus</name>
    <name type="common">Orbweaver spider</name>
    <name type="synonym">Epeira ventricosa</name>
    <dbReference type="NCBI Taxonomy" id="182803"/>
    <lineage>
        <taxon>Eukaryota</taxon>
        <taxon>Metazoa</taxon>
        <taxon>Ecdysozoa</taxon>
        <taxon>Arthropoda</taxon>
        <taxon>Chelicerata</taxon>
        <taxon>Arachnida</taxon>
        <taxon>Araneae</taxon>
        <taxon>Araneomorphae</taxon>
        <taxon>Entelegynae</taxon>
        <taxon>Araneoidea</taxon>
        <taxon>Araneidae</taxon>
        <taxon>Araneus</taxon>
    </lineage>
</organism>